<comment type="caution">
    <text evidence="1">The sequence shown here is derived from an EMBL/GenBank/DDBJ whole genome shotgun (WGS) entry which is preliminary data.</text>
</comment>
<dbReference type="Gene3D" id="3.40.50.300">
    <property type="entry name" value="P-loop containing nucleotide triphosphate hydrolases"/>
    <property type="match status" value="2"/>
</dbReference>
<accession>A0AA36G7B1</accession>
<evidence type="ECO:0000313" key="2">
    <source>
        <dbReference type="Proteomes" id="UP001177023"/>
    </source>
</evidence>
<protein>
    <recommendedName>
        <fullName evidence="3">DNA2/NAM7 helicase-like C-terminal domain-containing protein</fullName>
    </recommendedName>
</protein>
<dbReference type="InterPro" id="IPR027417">
    <property type="entry name" value="P-loop_NTPase"/>
</dbReference>
<dbReference type="Proteomes" id="UP001177023">
    <property type="component" value="Unassembled WGS sequence"/>
</dbReference>
<organism evidence="1 2">
    <name type="scientific">Mesorhabditis spiculigera</name>
    <dbReference type="NCBI Taxonomy" id="96644"/>
    <lineage>
        <taxon>Eukaryota</taxon>
        <taxon>Metazoa</taxon>
        <taxon>Ecdysozoa</taxon>
        <taxon>Nematoda</taxon>
        <taxon>Chromadorea</taxon>
        <taxon>Rhabditida</taxon>
        <taxon>Rhabditina</taxon>
        <taxon>Rhabditomorpha</taxon>
        <taxon>Rhabditoidea</taxon>
        <taxon>Rhabditidae</taxon>
        <taxon>Mesorhabditinae</taxon>
        <taxon>Mesorhabditis</taxon>
    </lineage>
</organism>
<reference evidence="1" key="1">
    <citation type="submission" date="2023-06" db="EMBL/GenBank/DDBJ databases">
        <authorList>
            <person name="Delattre M."/>
        </authorList>
    </citation>
    <scope>NUCLEOTIDE SEQUENCE</scope>
    <source>
        <strain evidence="1">AF72</strain>
    </source>
</reference>
<feature type="non-terminal residue" evidence="1">
    <location>
        <position position="124"/>
    </location>
</feature>
<dbReference type="EMBL" id="CATQJA010002664">
    <property type="protein sequence ID" value="CAJ0582363.1"/>
    <property type="molecule type" value="Genomic_DNA"/>
</dbReference>
<keyword evidence="2" id="KW-1185">Reference proteome</keyword>
<proteinExistence type="predicted"/>
<gene>
    <name evidence="1" type="ORF">MSPICULIGERA_LOCUS20499</name>
</gene>
<sequence length="124" mass="14039">MFVILESRAEGLVQGSTQNREEARLAMQLIKKLLRHFPAEQFWAITYYNSQKKLIETIKTTRARSGDFLACPLRACVATTRARQGLIVIGSASAFQSPNWWDLFNVASLNRWTVPAHEITSGNQ</sequence>
<evidence type="ECO:0000313" key="1">
    <source>
        <dbReference type="EMBL" id="CAJ0582363.1"/>
    </source>
</evidence>
<name>A0AA36G7B1_9BILA</name>
<dbReference type="AlphaFoldDB" id="A0AA36G7B1"/>
<evidence type="ECO:0008006" key="3">
    <source>
        <dbReference type="Google" id="ProtNLM"/>
    </source>
</evidence>